<dbReference type="AlphaFoldDB" id="A0A7R8W607"/>
<reference evidence="8" key="1">
    <citation type="submission" date="2020-11" db="EMBL/GenBank/DDBJ databases">
        <authorList>
            <person name="Tran Van P."/>
        </authorList>
    </citation>
    <scope>NUCLEOTIDE SEQUENCE</scope>
</reference>
<evidence type="ECO:0000256" key="3">
    <source>
        <dbReference type="ARBA" id="ARBA00023155"/>
    </source>
</evidence>
<dbReference type="InterPro" id="IPR017970">
    <property type="entry name" value="Homeobox_CS"/>
</dbReference>
<dbReference type="Pfam" id="PF00046">
    <property type="entry name" value="Homeodomain"/>
    <property type="match status" value="1"/>
</dbReference>
<dbReference type="GO" id="GO:0005634">
    <property type="term" value="C:nucleus"/>
    <property type="evidence" value="ECO:0007669"/>
    <property type="project" value="UniProtKB-SubCell"/>
</dbReference>
<dbReference type="PROSITE" id="PS00027">
    <property type="entry name" value="HOMEOBOX_1"/>
    <property type="match status" value="1"/>
</dbReference>
<feature type="compositionally biased region" description="Polar residues" evidence="7">
    <location>
        <begin position="381"/>
        <end position="394"/>
    </location>
</feature>
<dbReference type="EMBL" id="OB660611">
    <property type="protein sequence ID" value="CAD7225604.1"/>
    <property type="molecule type" value="Genomic_DNA"/>
</dbReference>
<dbReference type="InterPro" id="IPR020479">
    <property type="entry name" value="HD_metazoa"/>
</dbReference>
<dbReference type="OrthoDB" id="6159439at2759"/>
<dbReference type="Gene3D" id="1.10.10.60">
    <property type="entry name" value="Homeodomain-like"/>
    <property type="match status" value="1"/>
</dbReference>
<dbReference type="GO" id="GO:0000981">
    <property type="term" value="F:DNA-binding transcription factor activity, RNA polymerase II-specific"/>
    <property type="evidence" value="ECO:0007669"/>
    <property type="project" value="InterPro"/>
</dbReference>
<evidence type="ECO:0000256" key="2">
    <source>
        <dbReference type="ARBA" id="ARBA00023125"/>
    </source>
</evidence>
<feature type="region of interest" description="Disordered" evidence="7">
    <location>
        <begin position="313"/>
        <end position="414"/>
    </location>
</feature>
<feature type="compositionally biased region" description="Low complexity" evidence="7">
    <location>
        <begin position="367"/>
        <end position="380"/>
    </location>
</feature>
<accession>A0A7R8W607</accession>
<keyword evidence="3 5" id="KW-0371">Homeobox</keyword>
<dbReference type="GO" id="GO:0000978">
    <property type="term" value="F:RNA polymerase II cis-regulatory region sequence-specific DNA binding"/>
    <property type="evidence" value="ECO:0007669"/>
    <property type="project" value="TreeGrafter"/>
</dbReference>
<feature type="region of interest" description="Disordered" evidence="7">
    <location>
        <begin position="163"/>
        <end position="284"/>
    </location>
</feature>
<feature type="compositionally biased region" description="Low complexity" evidence="7">
    <location>
        <begin position="244"/>
        <end position="255"/>
    </location>
</feature>
<evidence type="ECO:0000256" key="6">
    <source>
        <dbReference type="RuleBase" id="RU000682"/>
    </source>
</evidence>
<evidence type="ECO:0000256" key="5">
    <source>
        <dbReference type="PROSITE-ProRule" id="PRU00108"/>
    </source>
</evidence>
<feature type="compositionally biased region" description="Basic and acidic residues" evidence="7">
    <location>
        <begin position="109"/>
        <end position="121"/>
    </location>
</feature>
<proteinExistence type="predicted"/>
<protein>
    <submittedName>
        <fullName evidence="8">Uncharacterized protein</fullName>
    </submittedName>
</protein>
<dbReference type="InterPro" id="IPR009057">
    <property type="entry name" value="Homeodomain-like_sf"/>
</dbReference>
<feature type="region of interest" description="Disordered" evidence="7">
    <location>
        <begin position="74"/>
        <end position="148"/>
    </location>
</feature>
<dbReference type="PANTHER" id="PTHR45664">
    <property type="entry name" value="PROTEIN ZERKNUELLT 1-RELATED"/>
    <property type="match status" value="1"/>
</dbReference>
<dbReference type="PANTHER" id="PTHR45664:SF2">
    <property type="entry name" value="HOMEOTIC PROTEIN PROBOSCIPEDIA"/>
    <property type="match status" value="1"/>
</dbReference>
<dbReference type="CDD" id="cd00086">
    <property type="entry name" value="homeodomain"/>
    <property type="match status" value="1"/>
</dbReference>
<keyword evidence="2 5" id="KW-0238">DNA-binding</keyword>
<dbReference type="PROSITE" id="PS50071">
    <property type="entry name" value="HOMEOBOX_2"/>
    <property type="match status" value="1"/>
</dbReference>
<evidence type="ECO:0000256" key="7">
    <source>
        <dbReference type="SAM" id="MobiDB-lite"/>
    </source>
</evidence>
<dbReference type="SMART" id="SM00389">
    <property type="entry name" value="HOX"/>
    <property type="match status" value="1"/>
</dbReference>
<dbReference type="FunFam" id="1.10.10.60:FF:000176">
    <property type="entry name" value="pancreas/duodenum homeobox protein 1"/>
    <property type="match status" value="1"/>
</dbReference>
<comment type="subcellular location">
    <subcellularLocation>
        <location evidence="1 5 6">Nucleus</location>
    </subcellularLocation>
</comment>
<evidence type="ECO:0000256" key="1">
    <source>
        <dbReference type="ARBA" id="ARBA00004123"/>
    </source>
</evidence>
<dbReference type="PRINTS" id="PR00024">
    <property type="entry name" value="HOMEOBOX"/>
</dbReference>
<dbReference type="InterPro" id="IPR001356">
    <property type="entry name" value="HD"/>
</dbReference>
<feature type="compositionally biased region" description="Pro residues" evidence="7">
    <location>
        <begin position="206"/>
        <end position="225"/>
    </location>
</feature>
<gene>
    <name evidence="8" type="ORF">CTOB1V02_LOCUS3539</name>
</gene>
<evidence type="ECO:0000256" key="4">
    <source>
        <dbReference type="ARBA" id="ARBA00023242"/>
    </source>
</evidence>
<name>A0A7R8W607_9CRUS</name>
<dbReference type="SUPFAM" id="SSF46689">
    <property type="entry name" value="Homeodomain-like"/>
    <property type="match status" value="1"/>
</dbReference>
<evidence type="ECO:0000313" key="8">
    <source>
        <dbReference type="EMBL" id="CAD7225604.1"/>
    </source>
</evidence>
<feature type="DNA-binding region" description="Homeobox" evidence="5">
    <location>
        <begin position="22"/>
        <end position="81"/>
    </location>
</feature>
<sequence>MEWKAPMKEFREVRTVQDNGLPRRLRTAYTNTQLLELEKEFHFNKYLCRPRRIEIAAALDLTERQVKVWFQNRRMKHKRQSMAQGGAEGGDSSSPLSEHGGGLGANNNEDSKPPLDIEPRKSPCCPPLNGPGACPTPQGDRRGSPVLPNDTLKEEVVESDIKLDQDSLLVPQGPASQLLPRSTAPPSDRPPSIPIKQVSPHYILPHLPPSSQPPSSLPSTKPPTSPVGGAHTPQTPPYDPIPQSPKIKPVSVSSSNFYTSPPAVCRSGSFPPGGVDSTNNSPGLYQAPYCYGKPQNPSTDIVNVYPGGVAITSPQQHSASQRMGRPISSVVEYPSQPTKTSSKTSKNVWKDAPQASPNAYSFPESYPPHAYQPSPYPSSSKQTFYASNTSSAYPSGNHHRPPPGPPGTVSRSTEFPSQQYQYGYNNYDPSAVYFDDGTSGTTASSVTALNQSTNVVNFVNVVNNTVHVPPNPSGSYLENPAIANPATTNGYSDYNTYGHTQIQHPAQCNPDVSYNGYMQPGMHYDCDSTYNTGSSEFNFYSSFVNDFPHPEYYQIS</sequence>
<dbReference type="GO" id="GO:0048513">
    <property type="term" value="P:animal organ development"/>
    <property type="evidence" value="ECO:0007669"/>
    <property type="project" value="UniProtKB-ARBA"/>
</dbReference>
<organism evidence="8">
    <name type="scientific">Cyprideis torosa</name>
    <dbReference type="NCBI Taxonomy" id="163714"/>
    <lineage>
        <taxon>Eukaryota</taxon>
        <taxon>Metazoa</taxon>
        <taxon>Ecdysozoa</taxon>
        <taxon>Arthropoda</taxon>
        <taxon>Crustacea</taxon>
        <taxon>Oligostraca</taxon>
        <taxon>Ostracoda</taxon>
        <taxon>Podocopa</taxon>
        <taxon>Podocopida</taxon>
        <taxon>Cytherocopina</taxon>
        <taxon>Cytheroidea</taxon>
        <taxon>Cytherideidae</taxon>
        <taxon>Cyprideis</taxon>
    </lineage>
</organism>
<keyword evidence="4 5" id="KW-0539">Nucleus</keyword>
<feature type="compositionally biased region" description="Pro residues" evidence="7">
    <location>
        <begin position="234"/>
        <end position="243"/>
    </location>
</feature>